<name>A0A7V7RI19_9BACI</name>
<dbReference type="Proteomes" id="UP000441354">
    <property type="component" value="Unassembled WGS sequence"/>
</dbReference>
<reference evidence="1 2" key="1">
    <citation type="journal article" date="2014" name="Arch. Microbiol.">
        <title>Bacillus mesophilum sp. nov., strain IITR-54T, a novel 4-chlorobiphenyl dechlorinating bacterium.</title>
        <authorList>
            <person name="Manickam N."/>
            <person name="Singh N.K."/>
            <person name="Bajaj A."/>
            <person name="Kumar R.M."/>
            <person name="Kaur G."/>
            <person name="Kaur N."/>
            <person name="Bala M."/>
            <person name="Kumar A."/>
            <person name="Mayilraj S."/>
        </authorList>
    </citation>
    <scope>NUCLEOTIDE SEQUENCE [LARGE SCALE GENOMIC DNA]</scope>
    <source>
        <strain evidence="1 2">IITR-54</strain>
    </source>
</reference>
<proteinExistence type="predicted"/>
<accession>A0A7V7RI19</accession>
<sequence>MWDKLNVLAEFLQTDEEELKIWNDDYITFYNNDRFEYILKRRKLQPKCRSFLNRQDRFLSRNPENLEMYKALNQF</sequence>
<comment type="caution">
    <text evidence="1">The sequence shown here is derived from an EMBL/GenBank/DDBJ whole genome shotgun (WGS) entry which is preliminary data.</text>
</comment>
<dbReference type="AlphaFoldDB" id="A0A7V7RI19"/>
<evidence type="ECO:0000313" key="1">
    <source>
        <dbReference type="EMBL" id="KAB2329416.1"/>
    </source>
</evidence>
<keyword evidence="2" id="KW-1185">Reference proteome</keyword>
<protein>
    <submittedName>
        <fullName evidence="1">Uncharacterized protein</fullName>
    </submittedName>
</protein>
<evidence type="ECO:0000313" key="2">
    <source>
        <dbReference type="Proteomes" id="UP000441354"/>
    </source>
</evidence>
<dbReference type="RefSeq" id="WP_151575989.1">
    <property type="nucleotide sequence ID" value="NZ_WBOT01000012.1"/>
</dbReference>
<dbReference type="EMBL" id="WBOT01000012">
    <property type="protein sequence ID" value="KAB2329416.1"/>
    <property type="molecule type" value="Genomic_DNA"/>
</dbReference>
<gene>
    <name evidence="1" type="ORF">F7732_21055</name>
</gene>
<organism evidence="1 2">
    <name type="scientific">Bacillus mesophilum</name>
    <dbReference type="NCBI Taxonomy" id="1071718"/>
    <lineage>
        <taxon>Bacteria</taxon>
        <taxon>Bacillati</taxon>
        <taxon>Bacillota</taxon>
        <taxon>Bacilli</taxon>
        <taxon>Bacillales</taxon>
        <taxon>Bacillaceae</taxon>
        <taxon>Bacillus</taxon>
    </lineage>
</organism>